<name>Q23U19_TETTS</name>
<dbReference type="GO" id="GO:0016491">
    <property type="term" value="F:oxidoreductase activity"/>
    <property type="evidence" value="ECO:0007669"/>
    <property type="project" value="InterPro"/>
</dbReference>
<dbReference type="PANTHER" id="PTHR22893:SF91">
    <property type="entry name" value="NADPH DEHYDROGENASE 2-RELATED"/>
    <property type="match status" value="1"/>
</dbReference>
<dbReference type="AlphaFoldDB" id="Q23U19"/>
<feature type="domain" description="NADH:flavin oxidoreductase/NADH oxidase N-terminal" evidence="1">
    <location>
        <begin position="11"/>
        <end position="357"/>
    </location>
</feature>
<dbReference type="HOGENOM" id="CLU_012153_0_0_1"/>
<dbReference type="GO" id="GO:0010181">
    <property type="term" value="F:FMN binding"/>
    <property type="evidence" value="ECO:0007669"/>
    <property type="project" value="InterPro"/>
</dbReference>
<evidence type="ECO:0000259" key="1">
    <source>
        <dbReference type="Pfam" id="PF00724"/>
    </source>
</evidence>
<dbReference type="InterPro" id="IPR001155">
    <property type="entry name" value="OxRdtase_FMN_N"/>
</dbReference>
<dbReference type="Pfam" id="PF00724">
    <property type="entry name" value="Oxidored_FMN"/>
    <property type="match status" value="1"/>
</dbReference>
<dbReference type="KEGG" id="tet:TTHERM_01197090"/>
<dbReference type="OrthoDB" id="72788at2759"/>
<keyword evidence="3" id="KW-1185">Reference proteome</keyword>
<dbReference type="eggNOG" id="KOG0134">
    <property type="taxonomic scope" value="Eukaryota"/>
</dbReference>
<dbReference type="RefSeq" id="XP_001020276.1">
    <property type="nucleotide sequence ID" value="XM_001020276.1"/>
</dbReference>
<organism evidence="2 3">
    <name type="scientific">Tetrahymena thermophila (strain SB210)</name>
    <dbReference type="NCBI Taxonomy" id="312017"/>
    <lineage>
        <taxon>Eukaryota</taxon>
        <taxon>Sar</taxon>
        <taxon>Alveolata</taxon>
        <taxon>Ciliophora</taxon>
        <taxon>Intramacronucleata</taxon>
        <taxon>Oligohymenophorea</taxon>
        <taxon>Hymenostomatida</taxon>
        <taxon>Tetrahymenina</taxon>
        <taxon>Tetrahymenidae</taxon>
        <taxon>Tetrahymena</taxon>
    </lineage>
</organism>
<dbReference type="CDD" id="cd02933">
    <property type="entry name" value="OYE_like_FMN"/>
    <property type="match status" value="1"/>
</dbReference>
<dbReference type="SUPFAM" id="SSF51395">
    <property type="entry name" value="FMN-linked oxidoreductases"/>
    <property type="match status" value="1"/>
</dbReference>
<gene>
    <name evidence="2" type="ORF">TTHERM_01197090</name>
</gene>
<dbReference type="InterPro" id="IPR013785">
    <property type="entry name" value="Aldolase_TIM"/>
</dbReference>
<reference evidence="3" key="1">
    <citation type="journal article" date="2006" name="PLoS Biol.">
        <title>Macronuclear genome sequence of the ciliate Tetrahymena thermophila, a model eukaryote.</title>
        <authorList>
            <person name="Eisen J.A."/>
            <person name="Coyne R.S."/>
            <person name="Wu M."/>
            <person name="Wu D."/>
            <person name="Thiagarajan M."/>
            <person name="Wortman J.R."/>
            <person name="Badger J.H."/>
            <person name="Ren Q."/>
            <person name="Amedeo P."/>
            <person name="Jones K.M."/>
            <person name="Tallon L.J."/>
            <person name="Delcher A.L."/>
            <person name="Salzberg S.L."/>
            <person name="Silva J.C."/>
            <person name="Haas B.J."/>
            <person name="Majoros W.H."/>
            <person name="Farzad M."/>
            <person name="Carlton J.M."/>
            <person name="Smith R.K. Jr."/>
            <person name="Garg J."/>
            <person name="Pearlman R.E."/>
            <person name="Karrer K.M."/>
            <person name="Sun L."/>
            <person name="Manning G."/>
            <person name="Elde N.C."/>
            <person name="Turkewitz A.P."/>
            <person name="Asai D.J."/>
            <person name="Wilkes D.E."/>
            <person name="Wang Y."/>
            <person name="Cai H."/>
            <person name="Collins K."/>
            <person name="Stewart B.A."/>
            <person name="Lee S.R."/>
            <person name="Wilamowska K."/>
            <person name="Weinberg Z."/>
            <person name="Ruzzo W.L."/>
            <person name="Wloga D."/>
            <person name="Gaertig J."/>
            <person name="Frankel J."/>
            <person name="Tsao C.-C."/>
            <person name="Gorovsky M.A."/>
            <person name="Keeling P.J."/>
            <person name="Waller R.F."/>
            <person name="Patron N.J."/>
            <person name="Cherry J.M."/>
            <person name="Stover N.A."/>
            <person name="Krieger C.J."/>
            <person name="del Toro C."/>
            <person name="Ryder H.F."/>
            <person name="Williamson S.C."/>
            <person name="Barbeau R.A."/>
            <person name="Hamilton E.P."/>
            <person name="Orias E."/>
        </authorList>
    </citation>
    <scope>NUCLEOTIDE SEQUENCE [LARGE SCALE GENOMIC DNA]</scope>
    <source>
        <strain evidence="3">SB210</strain>
    </source>
</reference>
<proteinExistence type="predicted"/>
<evidence type="ECO:0000313" key="2">
    <source>
        <dbReference type="EMBL" id="EAS00030.1"/>
    </source>
</evidence>
<accession>Q23U19</accession>
<dbReference type="Gene3D" id="3.20.20.70">
    <property type="entry name" value="Aldolase class I"/>
    <property type="match status" value="1"/>
</dbReference>
<dbReference type="InParanoid" id="Q23U19"/>
<protein>
    <submittedName>
        <fullName evidence="2">FAD/FMN-binding family oxidoreductase</fullName>
    </submittedName>
</protein>
<dbReference type="PANTHER" id="PTHR22893">
    <property type="entry name" value="NADH OXIDOREDUCTASE-RELATED"/>
    <property type="match status" value="1"/>
</dbReference>
<dbReference type="Proteomes" id="UP000009168">
    <property type="component" value="Unassembled WGS sequence"/>
</dbReference>
<dbReference type="GeneID" id="7824777"/>
<dbReference type="InterPro" id="IPR045247">
    <property type="entry name" value="Oye-like"/>
</dbReference>
<evidence type="ECO:0000313" key="3">
    <source>
        <dbReference type="Proteomes" id="UP000009168"/>
    </source>
</evidence>
<dbReference type="OMA" id="YMECHDS"/>
<sequence>MKTGINNQNKELFESFKLGNTNMKNRFVVPSINRCRANKLNNMPVDLMGYFYMQRYHNALIITDDCYVNADYFPFKGLAGIYNEQQTNAWLEVVDKVHSRTTNIYLSLFHPGRVVSDSQLPQGVSALAPSQIQIEGKNMFCKDELFSVPSEMTKEDINRIKLDFKKAALNAKQAGFDGIQINAGNGFLIDQFLRDGSNNRKDEYGGSIQNRCRFCLEIIDEILTVYSNDRLSIKLSPINKQYSMSDSNPIELMAYLLKEIEKRKLAFVEIKKVGYLDIIPTQQKQTEIEFSKYNLEDPMPEFFKIIKSFYNGNMIANSDFQSFEEANSLVRDIGYQAVAFEVLSITNPDIPQRIKERGNINKNLRSVFLYNGDRNGYTDYPYYIAHSKF</sequence>
<dbReference type="STRING" id="312017.Q23U19"/>
<dbReference type="EMBL" id="GG662631">
    <property type="protein sequence ID" value="EAS00030.1"/>
    <property type="molecule type" value="Genomic_DNA"/>
</dbReference>